<evidence type="ECO:0000256" key="2">
    <source>
        <dbReference type="ARBA" id="ARBA00023054"/>
    </source>
</evidence>
<dbReference type="EMBL" id="CP014245">
    <property type="protein sequence ID" value="AMD21215.1"/>
    <property type="molecule type" value="Genomic_DNA"/>
</dbReference>
<feature type="region of interest" description="Disordered" evidence="3">
    <location>
        <begin position="1"/>
        <end position="28"/>
    </location>
</feature>
<dbReference type="Proteomes" id="UP000243052">
    <property type="component" value="Chromosome v"/>
</dbReference>
<name>A0A0X8HTM6_9SACH</name>
<organism evidence="5 6">
    <name type="scientific">Eremothecium sinecaudum</name>
    <dbReference type="NCBI Taxonomy" id="45286"/>
    <lineage>
        <taxon>Eukaryota</taxon>
        <taxon>Fungi</taxon>
        <taxon>Dikarya</taxon>
        <taxon>Ascomycota</taxon>
        <taxon>Saccharomycotina</taxon>
        <taxon>Saccharomycetes</taxon>
        <taxon>Saccharomycetales</taxon>
        <taxon>Saccharomycetaceae</taxon>
        <taxon>Eremothecium</taxon>
    </lineage>
</organism>
<feature type="domain" description="Nuclear speckle splicing regulatory protein 1 N-terminal" evidence="4">
    <location>
        <begin position="55"/>
        <end position="138"/>
    </location>
</feature>
<sequence length="250" mass="29056">MAKKASSAKRKSPFDCGSGSDDDADDDGFKEYVKKRAHLAKETINKSSVNYEIEQDLKEEDKETPSRSKFMKGFIKAKKLRELDRLRNESLKIEVERQLDDGNVKTNDESFVTESYKDRKRAMKEVIEGDKKELEGETADVSVACYDFRTSFLERDFKVKESTKLDEQQQLLLLNRASQRIENDIYIAEDFKEVAKTRHKDDDNDDSTTYADVTVTTEAVERFLRSTKTEEEIDGLKKGYWERVKFNHEV</sequence>
<dbReference type="GeneID" id="28724493"/>
<dbReference type="RefSeq" id="XP_017988211.1">
    <property type="nucleotide sequence ID" value="XM_018132508.1"/>
</dbReference>
<feature type="compositionally biased region" description="Basic residues" evidence="3">
    <location>
        <begin position="1"/>
        <end position="11"/>
    </location>
</feature>
<dbReference type="InterPro" id="IPR018612">
    <property type="entry name" value="NSRP1_N"/>
</dbReference>
<evidence type="ECO:0000313" key="6">
    <source>
        <dbReference type="Proteomes" id="UP000243052"/>
    </source>
</evidence>
<dbReference type="Pfam" id="PF09745">
    <property type="entry name" value="NSRP1_N"/>
    <property type="match status" value="1"/>
</dbReference>
<keyword evidence="2" id="KW-0175">Coiled coil</keyword>
<comment type="similarity">
    <text evidence="1">Belongs to the NSRP1 family.</text>
</comment>
<evidence type="ECO:0000256" key="3">
    <source>
        <dbReference type="SAM" id="MobiDB-lite"/>
    </source>
</evidence>
<accession>A0A0X8HTM6</accession>
<dbReference type="GO" id="GO:0000381">
    <property type="term" value="P:regulation of alternative mRNA splicing, via spliceosome"/>
    <property type="evidence" value="ECO:0007669"/>
    <property type="project" value="InterPro"/>
</dbReference>
<reference evidence="5 6" key="1">
    <citation type="submission" date="2016-01" db="EMBL/GenBank/DDBJ databases">
        <title>Genome sequence of the yeast Holleya sinecauda.</title>
        <authorList>
            <person name="Dietrich F.S."/>
        </authorList>
    </citation>
    <scope>NUCLEOTIDE SEQUENCE [LARGE SCALE GENOMIC DNA]</scope>
    <source>
        <strain evidence="5 6">ATCC 58844</strain>
    </source>
</reference>
<protein>
    <submittedName>
        <fullName evidence="5">HEL065Wp</fullName>
    </submittedName>
</protein>
<dbReference type="AlphaFoldDB" id="A0A0X8HTM6"/>
<dbReference type="OrthoDB" id="4036164at2759"/>
<evidence type="ECO:0000313" key="5">
    <source>
        <dbReference type="EMBL" id="AMD21215.1"/>
    </source>
</evidence>
<gene>
    <name evidence="5" type="ORF">AW171_hschr53150</name>
</gene>
<keyword evidence="6" id="KW-1185">Reference proteome</keyword>
<proteinExistence type="inferred from homology"/>
<evidence type="ECO:0000259" key="4">
    <source>
        <dbReference type="Pfam" id="PF09745"/>
    </source>
</evidence>
<evidence type="ECO:0000256" key="1">
    <source>
        <dbReference type="ARBA" id="ARBA00010126"/>
    </source>
</evidence>